<evidence type="ECO:0000256" key="10">
    <source>
        <dbReference type="ARBA" id="ARBA00023316"/>
    </source>
</evidence>
<keyword evidence="7" id="KW-0479">Metal-binding</keyword>
<organism evidence="14 15">
    <name type="scientific">Rugosibacter aromaticivorans</name>
    <dbReference type="NCBI Taxonomy" id="1565605"/>
    <lineage>
        <taxon>Bacteria</taxon>
        <taxon>Pseudomonadati</taxon>
        <taxon>Pseudomonadota</taxon>
        <taxon>Betaproteobacteria</taxon>
        <taxon>Nitrosomonadales</taxon>
        <taxon>Sterolibacteriaceae</taxon>
        <taxon>Rugosibacter</taxon>
    </lineage>
</organism>
<protein>
    <recommendedName>
        <fullName evidence="11">1,6-anhydro-N-acetylmuramyl-L-alanine amidase AmpD</fullName>
        <ecNumber evidence="5">3.5.1.28</ecNumber>
    </recommendedName>
    <alternativeName>
        <fullName evidence="12">N-acetylmuramoyl-L-alanine amidase</fullName>
    </alternativeName>
</protein>
<dbReference type="InterPro" id="IPR036505">
    <property type="entry name" value="Amidase/PGRP_sf"/>
</dbReference>
<evidence type="ECO:0000313" key="14">
    <source>
        <dbReference type="EMBL" id="AJP47865.1"/>
    </source>
</evidence>
<dbReference type="GO" id="GO:0005737">
    <property type="term" value="C:cytoplasm"/>
    <property type="evidence" value="ECO:0007669"/>
    <property type="project" value="UniProtKB-SubCell"/>
</dbReference>
<keyword evidence="15" id="KW-1185">Reference proteome</keyword>
<evidence type="ECO:0000256" key="11">
    <source>
        <dbReference type="ARBA" id="ARBA00039257"/>
    </source>
</evidence>
<evidence type="ECO:0000256" key="8">
    <source>
        <dbReference type="ARBA" id="ARBA00022801"/>
    </source>
</evidence>
<dbReference type="GO" id="GO:0071555">
    <property type="term" value="P:cell wall organization"/>
    <property type="evidence" value="ECO:0007669"/>
    <property type="project" value="UniProtKB-KW"/>
</dbReference>
<dbReference type="SUPFAM" id="SSF55846">
    <property type="entry name" value="N-acetylmuramoyl-L-alanine amidase-like"/>
    <property type="match status" value="1"/>
</dbReference>
<evidence type="ECO:0000256" key="9">
    <source>
        <dbReference type="ARBA" id="ARBA00022833"/>
    </source>
</evidence>
<keyword evidence="9" id="KW-0862">Zinc</keyword>
<dbReference type="RefSeq" id="WP_202636146.1">
    <property type="nucleotide sequence ID" value="NZ_CP010554.1"/>
</dbReference>
<comment type="subcellular location">
    <subcellularLocation>
        <location evidence="3">Cytoplasm</location>
    </subcellularLocation>
</comment>
<evidence type="ECO:0000256" key="4">
    <source>
        <dbReference type="ARBA" id="ARBA00007553"/>
    </source>
</evidence>
<accession>A0A0C5J7D6</accession>
<dbReference type="PANTHER" id="PTHR30417:SF4">
    <property type="entry name" value="1,6-ANHYDRO-N-ACETYLMURAMYL-L-ALANINE AMIDASE AMPD"/>
    <property type="match status" value="1"/>
</dbReference>
<comment type="cofactor">
    <cofactor evidence="2">
        <name>Zn(2+)</name>
        <dbReference type="ChEBI" id="CHEBI:29105"/>
    </cofactor>
</comment>
<comment type="similarity">
    <text evidence="4">Belongs to the N-acetylmuramoyl-L-alanine amidase 2 family.</text>
</comment>
<dbReference type="AlphaFoldDB" id="A0A0C5J7D6"/>
<dbReference type="EMBL" id="CP010554">
    <property type="protein sequence ID" value="AJP47865.1"/>
    <property type="molecule type" value="Genomic_DNA"/>
</dbReference>
<dbReference type="InterPro" id="IPR002502">
    <property type="entry name" value="Amidase_domain"/>
</dbReference>
<dbReference type="GO" id="GO:0009253">
    <property type="term" value="P:peptidoglycan catabolic process"/>
    <property type="evidence" value="ECO:0007669"/>
    <property type="project" value="InterPro"/>
</dbReference>
<sequence>MSSLFSSEQDEGWLPEARRILSPNFDERPVENDICLVVVHAISLPPGMFGGQGIIDLFTNQLNPEDHPYYREISNLRVSAHLLIRRNGELIQFVSLWKRAWHAGVSEWAGRERCNDFSIGIELEGCDELSFEKAQYATLNAVLADLLARHPIQAVVAHSEIAPGRKTDPGPLFDWDSVICPAVYPG</sequence>
<dbReference type="InterPro" id="IPR051206">
    <property type="entry name" value="NAMLAA_amidase_2"/>
</dbReference>
<keyword evidence="8" id="KW-0378">Hydrolase</keyword>
<dbReference type="HOGENOM" id="CLU_049290_1_0_4"/>
<evidence type="ECO:0000313" key="15">
    <source>
        <dbReference type="Proteomes" id="UP000061603"/>
    </source>
</evidence>
<dbReference type="STRING" id="1565605.PG1C_04060"/>
<evidence type="ECO:0000256" key="5">
    <source>
        <dbReference type="ARBA" id="ARBA00011901"/>
    </source>
</evidence>
<keyword evidence="10" id="KW-0961">Cell wall biogenesis/degradation</keyword>
<dbReference type="Proteomes" id="UP000061603">
    <property type="component" value="Chromosome"/>
</dbReference>
<comment type="catalytic activity">
    <reaction evidence="1">
        <text>Hydrolyzes the link between N-acetylmuramoyl residues and L-amino acid residues in certain cell-wall glycopeptides.</text>
        <dbReference type="EC" id="3.5.1.28"/>
    </reaction>
</comment>
<evidence type="ECO:0000256" key="12">
    <source>
        <dbReference type="ARBA" id="ARBA00042615"/>
    </source>
</evidence>
<feature type="domain" description="N-acetylmuramoyl-L-alanine amidase" evidence="13">
    <location>
        <begin position="22"/>
        <end position="170"/>
    </location>
</feature>
<evidence type="ECO:0000256" key="7">
    <source>
        <dbReference type="ARBA" id="ARBA00022723"/>
    </source>
</evidence>
<evidence type="ECO:0000259" key="13">
    <source>
        <dbReference type="SMART" id="SM00644"/>
    </source>
</evidence>
<evidence type="ECO:0000256" key="1">
    <source>
        <dbReference type="ARBA" id="ARBA00001561"/>
    </source>
</evidence>
<proteinExistence type="inferred from homology"/>
<dbReference type="PANTHER" id="PTHR30417">
    <property type="entry name" value="N-ACETYLMURAMOYL-L-ALANINE AMIDASE AMID"/>
    <property type="match status" value="1"/>
</dbReference>
<dbReference type="GO" id="GO:0008745">
    <property type="term" value="F:N-acetylmuramoyl-L-alanine amidase activity"/>
    <property type="evidence" value="ECO:0007669"/>
    <property type="project" value="UniProtKB-EC"/>
</dbReference>
<name>A0A0C5J7D6_9PROT</name>
<dbReference type="Gene3D" id="3.40.80.10">
    <property type="entry name" value="Peptidoglycan recognition protein-like"/>
    <property type="match status" value="1"/>
</dbReference>
<dbReference type="GO" id="GO:0046872">
    <property type="term" value="F:metal ion binding"/>
    <property type="evidence" value="ECO:0007669"/>
    <property type="project" value="UniProtKB-KW"/>
</dbReference>
<evidence type="ECO:0000256" key="2">
    <source>
        <dbReference type="ARBA" id="ARBA00001947"/>
    </source>
</evidence>
<dbReference type="NCBIfam" id="NF008758">
    <property type="entry name" value="PRK11789.1"/>
    <property type="match status" value="1"/>
</dbReference>
<dbReference type="CDD" id="cd06583">
    <property type="entry name" value="PGRP"/>
    <property type="match status" value="1"/>
</dbReference>
<evidence type="ECO:0000256" key="3">
    <source>
        <dbReference type="ARBA" id="ARBA00004496"/>
    </source>
</evidence>
<gene>
    <name evidence="14" type="ORF">PG1C_04060</name>
</gene>
<reference evidence="14 15" key="1">
    <citation type="journal article" date="2015" name="Genome Announc.">
        <title>Complete Genome Sequence of a Novel Bacterium within the Family Rhodocyclaceae That Degrades Polycyclic Aromatic Hydrocarbons.</title>
        <authorList>
            <person name="Singleton D.R."/>
            <person name="Dickey A.N."/>
            <person name="Scholl E.H."/>
            <person name="Wright F.A."/>
            <person name="Aitken M.D."/>
        </authorList>
    </citation>
    <scope>NUCLEOTIDE SEQUENCE [LARGE SCALE GENOMIC DNA]</scope>
    <source>
        <strain evidence="15">PG1-Ca6</strain>
    </source>
</reference>
<dbReference type="KEGG" id="rbu:PG1C_04060"/>
<dbReference type="Pfam" id="PF01510">
    <property type="entry name" value="Amidase_2"/>
    <property type="match status" value="1"/>
</dbReference>
<dbReference type="EC" id="3.5.1.28" evidence="5"/>
<dbReference type="SMART" id="SM00644">
    <property type="entry name" value="Ami_2"/>
    <property type="match status" value="1"/>
</dbReference>
<keyword evidence="6" id="KW-0963">Cytoplasm</keyword>
<evidence type="ECO:0000256" key="6">
    <source>
        <dbReference type="ARBA" id="ARBA00022490"/>
    </source>
</evidence>
<dbReference type="GO" id="GO:0009254">
    <property type="term" value="P:peptidoglycan turnover"/>
    <property type="evidence" value="ECO:0007669"/>
    <property type="project" value="TreeGrafter"/>
</dbReference>
<dbReference type="PATRIC" id="fig|1565605.3.peg.852"/>